<dbReference type="Proteomes" id="UP000499080">
    <property type="component" value="Unassembled WGS sequence"/>
</dbReference>
<protein>
    <submittedName>
        <fullName evidence="1">Uncharacterized protein</fullName>
    </submittedName>
</protein>
<evidence type="ECO:0000313" key="1">
    <source>
        <dbReference type="EMBL" id="GBM49771.1"/>
    </source>
</evidence>
<sequence length="100" mass="10886">MGTQSVRCQLNGYTWKEVHTVLPSGDMVDLTSVLASSIYLNAGPTCLTRLGRNHVPAPLSQFSAAIFTSRFEENLVPDKYLEPRLGAKSRLYGGGSRSPT</sequence>
<proteinExistence type="predicted"/>
<dbReference type="EMBL" id="BGPR01001271">
    <property type="protein sequence ID" value="GBM49771.1"/>
    <property type="molecule type" value="Genomic_DNA"/>
</dbReference>
<reference evidence="1 2" key="1">
    <citation type="journal article" date="2019" name="Sci. Rep.">
        <title>Orb-weaving spider Araneus ventricosus genome elucidates the spidroin gene catalogue.</title>
        <authorList>
            <person name="Kono N."/>
            <person name="Nakamura H."/>
            <person name="Ohtoshi R."/>
            <person name="Moran D.A.P."/>
            <person name="Shinohara A."/>
            <person name="Yoshida Y."/>
            <person name="Fujiwara M."/>
            <person name="Mori M."/>
            <person name="Tomita M."/>
            <person name="Arakawa K."/>
        </authorList>
    </citation>
    <scope>NUCLEOTIDE SEQUENCE [LARGE SCALE GENOMIC DNA]</scope>
</reference>
<accession>A0A4Y2G8S6</accession>
<name>A0A4Y2G8S6_ARAVE</name>
<keyword evidence="2" id="KW-1185">Reference proteome</keyword>
<gene>
    <name evidence="1" type="ORF">AVEN_60501_1</name>
</gene>
<comment type="caution">
    <text evidence="1">The sequence shown here is derived from an EMBL/GenBank/DDBJ whole genome shotgun (WGS) entry which is preliminary data.</text>
</comment>
<organism evidence="1 2">
    <name type="scientific">Araneus ventricosus</name>
    <name type="common">Orbweaver spider</name>
    <name type="synonym">Epeira ventricosa</name>
    <dbReference type="NCBI Taxonomy" id="182803"/>
    <lineage>
        <taxon>Eukaryota</taxon>
        <taxon>Metazoa</taxon>
        <taxon>Ecdysozoa</taxon>
        <taxon>Arthropoda</taxon>
        <taxon>Chelicerata</taxon>
        <taxon>Arachnida</taxon>
        <taxon>Araneae</taxon>
        <taxon>Araneomorphae</taxon>
        <taxon>Entelegynae</taxon>
        <taxon>Araneoidea</taxon>
        <taxon>Araneidae</taxon>
        <taxon>Araneus</taxon>
    </lineage>
</organism>
<evidence type="ECO:0000313" key="2">
    <source>
        <dbReference type="Proteomes" id="UP000499080"/>
    </source>
</evidence>
<dbReference type="AlphaFoldDB" id="A0A4Y2G8S6"/>